<organism evidence="3">
    <name type="scientific">Arcella intermedia</name>
    <dbReference type="NCBI Taxonomy" id="1963864"/>
    <lineage>
        <taxon>Eukaryota</taxon>
        <taxon>Amoebozoa</taxon>
        <taxon>Tubulinea</taxon>
        <taxon>Elardia</taxon>
        <taxon>Arcellinida</taxon>
        <taxon>Sphaerothecina</taxon>
        <taxon>Arcellidae</taxon>
        <taxon>Arcella</taxon>
    </lineage>
</organism>
<proteinExistence type="inferred from homology"/>
<dbReference type="EMBL" id="GIBP01003737">
    <property type="protein sequence ID" value="NDV32706.1"/>
    <property type="molecule type" value="Transcribed_RNA"/>
</dbReference>
<dbReference type="PRINTS" id="PR01951">
    <property type="entry name" value="LANCEUKARYTE"/>
</dbReference>
<comment type="similarity">
    <text evidence="1">Belongs to the LanC-like protein family.</text>
</comment>
<feature type="binding site" evidence="2">
    <location>
        <position position="298"/>
    </location>
    <ligand>
        <name>Zn(2+)</name>
        <dbReference type="ChEBI" id="CHEBI:29105"/>
    </ligand>
</feature>
<evidence type="ECO:0000256" key="2">
    <source>
        <dbReference type="PIRSR" id="PIRSR607822-1"/>
    </source>
</evidence>
<dbReference type="InterPro" id="IPR007822">
    <property type="entry name" value="LANC-like"/>
</dbReference>
<accession>A0A6B2L6W4</accession>
<feature type="binding site" evidence="2">
    <location>
        <position position="297"/>
    </location>
    <ligand>
        <name>Zn(2+)</name>
        <dbReference type="ChEBI" id="CHEBI:29105"/>
    </ligand>
</feature>
<dbReference type="CDD" id="cd04794">
    <property type="entry name" value="euk_LANCL"/>
    <property type="match status" value="1"/>
</dbReference>
<feature type="binding site" evidence="2">
    <location>
        <position position="251"/>
    </location>
    <ligand>
        <name>Zn(2+)</name>
        <dbReference type="ChEBI" id="CHEBI:29105"/>
    </ligand>
</feature>
<evidence type="ECO:0000313" key="3">
    <source>
        <dbReference type="EMBL" id="NDV32706.1"/>
    </source>
</evidence>
<dbReference type="GO" id="GO:0046872">
    <property type="term" value="F:metal ion binding"/>
    <property type="evidence" value="ECO:0007669"/>
    <property type="project" value="UniProtKB-KW"/>
</dbReference>
<dbReference type="GO" id="GO:0005975">
    <property type="term" value="P:carbohydrate metabolic process"/>
    <property type="evidence" value="ECO:0007669"/>
    <property type="project" value="InterPro"/>
</dbReference>
<dbReference type="InterPro" id="IPR012341">
    <property type="entry name" value="6hp_glycosidase-like_sf"/>
</dbReference>
<name>A0A6B2L6W4_9EUKA</name>
<dbReference type="PANTHER" id="PTHR12736">
    <property type="entry name" value="LANC-LIKE PROTEIN"/>
    <property type="match status" value="1"/>
</dbReference>
<reference evidence="3" key="1">
    <citation type="journal article" date="2020" name="J. Eukaryot. Microbiol.">
        <title>De novo Sequencing, Assembly and Annotation of the Transcriptome for the Free-Living Testate Amoeba Arcella intermedia.</title>
        <authorList>
            <person name="Ribeiro G.M."/>
            <person name="Porfirio-Sousa A.L."/>
            <person name="Maurer-Alcala X.X."/>
            <person name="Katz L.A."/>
            <person name="Lahr D.J.G."/>
        </authorList>
    </citation>
    <scope>NUCLEOTIDE SEQUENCE</scope>
</reference>
<dbReference type="SUPFAM" id="SSF158745">
    <property type="entry name" value="LanC-like"/>
    <property type="match status" value="1"/>
</dbReference>
<dbReference type="PANTHER" id="PTHR12736:SF7">
    <property type="entry name" value="LANC-LIKE PROTEIN 3"/>
    <property type="match status" value="1"/>
</dbReference>
<dbReference type="GO" id="GO:0005886">
    <property type="term" value="C:plasma membrane"/>
    <property type="evidence" value="ECO:0007669"/>
    <property type="project" value="TreeGrafter"/>
</dbReference>
<dbReference type="SMART" id="SM01260">
    <property type="entry name" value="LANC_like"/>
    <property type="match status" value="1"/>
</dbReference>
<protein>
    <submittedName>
        <fullName evidence="3">Uncharacterized protein</fullName>
    </submittedName>
</protein>
<keyword evidence="2" id="KW-0479">Metal-binding</keyword>
<dbReference type="Pfam" id="PF05147">
    <property type="entry name" value="LANC_like"/>
    <property type="match status" value="1"/>
</dbReference>
<keyword evidence="2" id="KW-0862">Zinc</keyword>
<dbReference type="InterPro" id="IPR020464">
    <property type="entry name" value="LanC-like_prot_euk"/>
</dbReference>
<evidence type="ECO:0000256" key="1">
    <source>
        <dbReference type="ARBA" id="ARBA00007179"/>
    </source>
</evidence>
<sequence>MVEGSRERLREALKENVVSILKHYPPAKREDPSLYTGSLGIYAALRRVLAHEGALGMDVPELKMHTNSYLEHAKKSISQSSAAKRYTLHCGDAGILTYLELYSSPDLNNQKMLCGFLPEVLKDSFESNEVLYGRTGYLCALLPLYMKEGSLVDDHIVSPLVTRIMEEGYKLGTKECPLNYAWHGKEYWGAAHGLVGIFYTLLHQKIFQNFILKNEKWRKDLIQSMDYLCGMLGSDGSFPSRLKGSNLTQWCHGPTGMVFLMCRAYQTLNDEKYRKAAILSAQAIWAKGFLTKGGGLCHGISGNAYALLAVYKVTEDVDYLHQALQFAVAYAQSDISRYFAVPDRPYSLYEGKSGMVSLYVDLLVDPKNATMPGYQDL</sequence>
<dbReference type="Gene3D" id="1.50.10.10">
    <property type="match status" value="1"/>
</dbReference>
<dbReference type="PRINTS" id="PR01950">
    <property type="entry name" value="LANCSUPER"/>
</dbReference>
<dbReference type="AlphaFoldDB" id="A0A6B2L6W4"/>
<dbReference type="GO" id="GO:0031179">
    <property type="term" value="P:peptide modification"/>
    <property type="evidence" value="ECO:0007669"/>
    <property type="project" value="InterPro"/>
</dbReference>